<dbReference type="PANTHER" id="PTHR30290:SF9">
    <property type="entry name" value="OLIGOPEPTIDE-BINDING PROTEIN APPA"/>
    <property type="match status" value="1"/>
</dbReference>
<dbReference type="Proteomes" id="UP000014155">
    <property type="component" value="Unassembled WGS sequence"/>
</dbReference>
<keyword evidence="7" id="KW-1185">Reference proteome</keyword>
<dbReference type="Gene3D" id="3.90.76.10">
    <property type="entry name" value="Dipeptide-binding Protein, Domain 1"/>
    <property type="match status" value="1"/>
</dbReference>
<feature type="chain" id="PRO_5039031333" evidence="4">
    <location>
        <begin position="22"/>
        <end position="597"/>
    </location>
</feature>
<feature type="domain" description="Solute-binding protein family 5" evidence="5">
    <location>
        <begin position="110"/>
        <end position="506"/>
    </location>
</feature>
<accession>S0FMZ3</accession>
<comment type="caution">
    <text evidence="6">The sequence shown here is derived from an EMBL/GenBank/DDBJ whole genome shotgun (WGS) entry which is preliminary data.</text>
</comment>
<dbReference type="GO" id="GO:1904680">
    <property type="term" value="F:peptide transmembrane transporter activity"/>
    <property type="evidence" value="ECO:0007669"/>
    <property type="project" value="TreeGrafter"/>
</dbReference>
<dbReference type="eggNOG" id="COG0747">
    <property type="taxonomic scope" value="Bacteria"/>
</dbReference>
<dbReference type="InterPro" id="IPR039424">
    <property type="entry name" value="SBP_5"/>
</dbReference>
<sequence>MKMKRLLALSLTLALTVTTFSGCGKSQEAAINSQSSMQEVMAKFPIKNTNDAPSIKGGVLKVAVVSASAFEGIFNPCFSDNQPDVDIYQWFMENVLSADENFVFDQDGAATYTYDQTAKTMTLKLKDGIKWHDGQPVTLDDLVYAYEVICDKDYEGMRYDEQFTNIVGVEEFHAGKAKTISGLELSADKMTLTIKFKNFFPSILVGGIWIAPIPRHYYEEIPVKEMKAHEKSRKTPIGFGPFKIKSIVSGESVELVRNDDYYLGAPKLDGVTLTVIAPDLVPAAMEEGKFDIALFSQQQYPDYKEPKNFSYIGQLQTVFNYTAFKLGKWDQKNNKNIYDPNSKMANVKLRQAIGYAVDNDKIAKELYNGLRFLATTVVTPRHAAYQNTEIAGYTYDPEKAKKLLDEAGYKDVNNDGYREDPSGKPFSITWATMDGEGADTYAQFKMQNWKDVGLKVELYNGRLTEFNAFYDAVEHDDPKIDMYDGAWQTGFDPNPKNLWGPDSSANYTRYTSDTFDPIMSDISSEKAWDKAFLSEKYHAFQQAFFDEAPAIPTMWRMELDAVNNRVKNYELTSFDIKCFAHLIELTAEAPLKKADVK</sequence>
<dbReference type="InterPro" id="IPR000914">
    <property type="entry name" value="SBP_5_dom"/>
</dbReference>
<evidence type="ECO:0000256" key="3">
    <source>
        <dbReference type="ARBA" id="ARBA00022729"/>
    </source>
</evidence>
<keyword evidence="3 4" id="KW-0732">Signal</keyword>
<dbReference type="PATRIC" id="fig|1195236.3.peg.1065"/>
<dbReference type="RefSeq" id="WP_004624159.1">
    <property type="nucleotide sequence ID" value="NZ_AORV01000021.1"/>
</dbReference>
<evidence type="ECO:0000256" key="1">
    <source>
        <dbReference type="ARBA" id="ARBA00005695"/>
    </source>
</evidence>
<dbReference type="GO" id="GO:0043190">
    <property type="term" value="C:ATP-binding cassette (ABC) transporter complex"/>
    <property type="evidence" value="ECO:0007669"/>
    <property type="project" value="InterPro"/>
</dbReference>
<dbReference type="SUPFAM" id="SSF53850">
    <property type="entry name" value="Periplasmic binding protein-like II"/>
    <property type="match status" value="1"/>
</dbReference>
<organism evidence="6 7">
    <name type="scientific">Ruminiclostridium cellobioparum subsp. termitidis CT1112</name>
    <dbReference type="NCBI Taxonomy" id="1195236"/>
    <lineage>
        <taxon>Bacteria</taxon>
        <taxon>Bacillati</taxon>
        <taxon>Bacillota</taxon>
        <taxon>Clostridia</taxon>
        <taxon>Eubacteriales</taxon>
        <taxon>Oscillospiraceae</taxon>
        <taxon>Ruminiclostridium</taxon>
    </lineage>
</organism>
<evidence type="ECO:0000259" key="5">
    <source>
        <dbReference type="Pfam" id="PF00496"/>
    </source>
</evidence>
<evidence type="ECO:0000256" key="2">
    <source>
        <dbReference type="ARBA" id="ARBA00022448"/>
    </source>
</evidence>
<keyword evidence="2" id="KW-0813">Transport</keyword>
<dbReference type="GO" id="GO:0015833">
    <property type="term" value="P:peptide transport"/>
    <property type="evidence" value="ECO:0007669"/>
    <property type="project" value="TreeGrafter"/>
</dbReference>
<dbReference type="STRING" id="1195236.CTER_0769"/>
<dbReference type="PANTHER" id="PTHR30290">
    <property type="entry name" value="PERIPLASMIC BINDING COMPONENT OF ABC TRANSPORTER"/>
    <property type="match status" value="1"/>
</dbReference>
<comment type="similarity">
    <text evidence="1">Belongs to the bacterial solute-binding protein 5 family.</text>
</comment>
<proteinExistence type="inferred from homology"/>
<evidence type="ECO:0000256" key="4">
    <source>
        <dbReference type="SAM" id="SignalP"/>
    </source>
</evidence>
<gene>
    <name evidence="6" type="ORF">CTER_0769</name>
</gene>
<dbReference type="PROSITE" id="PS51257">
    <property type="entry name" value="PROKAR_LIPOPROTEIN"/>
    <property type="match status" value="1"/>
</dbReference>
<reference evidence="6 7" key="1">
    <citation type="journal article" date="2013" name="Genome Announc.">
        <title>Draft Genome Sequence of the Cellulolytic, Mesophilic, Anaerobic Bacterium Clostridium termitidis Strain CT1112 (DSM 5398).</title>
        <authorList>
            <person name="Lal S."/>
            <person name="Ramachandran U."/>
            <person name="Zhang X."/>
            <person name="Munir R."/>
            <person name="Sparling R."/>
            <person name="Levin D.B."/>
        </authorList>
    </citation>
    <scope>NUCLEOTIDE SEQUENCE [LARGE SCALE GENOMIC DNA]</scope>
    <source>
        <strain evidence="6 7">CT1112</strain>
    </source>
</reference>
<dbReference type="PIRSF" id="PIRSF002741">
    <property type="entry name" value="MppA"/>
    <property type="match status" value="1"/>
</dbReference>
<dbReference type="Gene3D" id="3.40.190.10">
    <property type="entry name" value="Periplasmic binding protein-like II"/>
    <property type="match status" value="1"/>
</dbReference>
<dbReference type="Pfam" id="PF00496">
    <property type="entry name" value="SBP_bac_5"/>
    <property type="match status" value="1"/>
</dbReference>
<dbReference type="Gene3D" id="3.10.105.10">
    <property type="entry name" value="Dipeptide-binding Protein, Domain 3"/>
    <property type="match status" value="1"/>
</dbReference>
<protein>
    <submittedName>
        <fullName evidence="6">ABC-type dipeptide transport system, periplasmic component</fullName>
    </submittedName>
</protein>
<dbReference type="CDD" id="cd08510">
    <property type="entry name" value="PBP2_Lactococcal_OppA_like"/>
    <property type="match status" value="1"/>
</dbReference>
<evidence type="ECO:0000313" key="7">
    <source>
        <dbReference type="Proteomes" id="UP000014155"/>
    </source>
</evidence>
<dbReference type="EMBL" id="AORV01000021">
    <property type="protein sequence ID" value="EMS73257.1"/>
    <property type="molecule type" value="Genomic_DNA"/>
</dbReference>
<dbReference type="AlphaFoldDB" id="S0FMZ3"/>
<feature type="signal peptide" evidence="4">
    <location>
        <begin position="1"/>
        <end position="21"/>
    </location>
</feature>
<name>S0FMZ3_RUMCE</name>
<dbReference type="InterPro" id="IPR030678">
    <property type="entry name" value="Peptide/Ni-bd"/>
</dbReference>
<evidence type="ECO:0000313" key="6">
    <source>
        <dbReference type="EMBL" id="EMS73257.1"/>
    </source>
</evidence>
<dbReference type="GO" id="GO:0042597">
    <property type="term" value="C:periplasmic space"/>
    <property type="evidence" value="ECO:0007669"/>
    <property type="project" value="UniProtKB-ARBA"/>
</dbReference>